<evidence type="ECO:0000313" key="4">
    <source>
        <dbReference type="Proteomes" id="UP000298133"/>
    </source>
</evidence>
<evidence type="ECO:0000313" key="3">
    <source>
        <dbReference type="EMBL" id="TFH67862.1"/>
    </source>
</evidence>
<name>A0A4Y8UHQ1_9GAMM</name>
<evidence type="ECO:0000259" key="2">
    <source>
        <dbReference type="Pfam" id="PF01557"/>
    </source>
</evidence>
<dbReference type="Pfam" id="PF01557">
    <property type="entry name" value="FAA_hydrolase"/>
    <property type="match status" value="1"/>
</dbReference>
<organism evidence="3 4">
    <name type="scientific">Gammaproteobacteria bacterium LSUCC0057</name>
    <dbReference type="NCBI Taxonomy" id="2559237"/>
    <lineage>
        <taxon>Bacteria</taxon>
        <taxon>Pseudomonadati</taxon>
        <taxon>Pseudomonadota</taxon>
        <taxon>Gammaproteobacteria</taxon>
        <taxon>Cellvibrionales</taxon>
        <taxon>Porticoccaceae</taxon>
        <taxon>SAR92 clade</taxon>
    </lineage>
</organism>
<dbReference type="GO" id="GO:0046872">
    <property type="term" value="F:metal ion binding"/>
    <property type="evidence" value="ECO:0007669"/>
    <property type="project" value="UniProtKB-KW"/>
</dbReference>
<dbReference type="GO" id="GO:0018773">
    <property type="term" value="F:acetylpyruvate hydrolase activity"/>
    <property type="evidence" value="ECO:0007669"/>
    <property type="project" value="TreeGrafter"/>
</dbReference>
<dbReference type="PANTHER" id="PTHR11820">
    <property type="entry name" value="ACYLPYRUVASE"/>
    <property type="match status" value="1"/>
</dbReference>
<feature type="domain" description="Fumarylacetoacetase-like C-terminal" evidence="2">
    <location>
        <begin position="22"/>
        <end position="205"/>
    </location>
</feature>
<gene>
    <name evidence="3" type="ORF">E3W66_06345</name>
</gene>
<keyword evidence="1" id="KW-0479">Metal-binding</keyword>
<keyword evidence="3" id="KW-0378">Hydrolase</keyword>
<keyword evidence="4" id="KW-1185">Reference proteome</keyword>
<accession>A0A4Y8UHQ1</accession>
<dbReference type="InterPro" id="IPR036663">
    <property type="entry name" value="Fumarylacetoacetase_C_sf"/>
</dbReference>
<dbReference type="NCBIfam" id="NF007967">
    <property type="entry name" value="PRK10691.1"/>
    <property type="match status" value="1"/>
</dbReference>
<dbReference type="Gene3D" id="3.90.850.10">
    <property type="entry name" value="Fumarylacetoacetase-like, C-terminal domain"/>
    <property type="match status" value="1"/>
</dbReference>
<comment type="caution">
    <text evidence="3">The sequence shown here is derived from an EMBL/GenBank/DDBJ whole genome shotgun (WGS) entry which is preliminary data.</text>
</comment>
<reference evidence="3 4" key="1">
    <citation type="submission" date="2019-03" db="EMBL/GenBank/DDBJ databases">
        <title>Draft genome of Gammaproteobacteria bacterium LSUCC0057, a member of the SAR92 clade.</title>
        <authorList>
            <person name="Lanclos V.C."/>
            <person name="Doiron C."/>
            <person name="Henson M.W."/>
            <person name="Thrash J.C."/>
        </authorList>
    </citation>
    <scope>NUCLEOTIDE SEQUENCE [LARGE SCALE GENOMIC DNA]</scope>
    <source>
        <strain evidence="3 4">LSUCC0057</strain>
    </source>
</reference>
<dbReference type="EMBL" id="SPIA01000002">
    <property type="protein sequence ID" value="TFH67862.1"/>
    <property type="molecule type" value="Genomic_DNA"/>
</dbReference>
<dbReference type="Proteomes" id="UP000298133">
    <property type="component" value="Unassembled WGS sequence"/>
</dbReference>
<dbReference type="SUPFAM" id="SSF56529">
    <property type="entry name" value="FAH"/>
    <property type="match status" value="1"/>
</dbReference>
<dbReference type="InterPro" id="IPR011234">
    <property type="entry name" value="Fumarylacetoacetase-like_C"/>
</dbReference>
<sequence length="222" mass="24105">MTSAAYQHRWLDGSSVPLPVGKVVCVGRNYADHAAELNNPIPKQPVLFMKPATALCAIDEPLQWPQQFGACHFETELALLIGAPRAGKAAIAGLGLALDLTLRELQETLKQQRLPWEKAKAFDRACPITPWLPYSDDIDLAAQQFALYCNGECRQRGDSSQMLTPVPALLEAIAPFFTLQPGDVVLTGTPAGVGPLCSGDALELHWTPRPLQPQVFAARAQQ</sequence>
<dbReference type="AlphaFoldDB" id="A0A4Y8UHQ1"/>
<dbReference type="PANTHER" id="PTHR11820:SF7">
    <property type="entry name" value="ACYLPYRUVASE FAHD1, MITOCHONDRIAL"/>
    <property type="match status" value="1"/>
</dbReference>
<dbReference type="OrthoDB" id="9805307at2"/>
<protein>
    <submittedName>
        <fullName evidence="3">Fumarylacetoacetate hydrolase family protein</fullName>
    </submittedName>
</protein>
<evidence type="ECO:0000256" key="1">
    <source>
        <dbReference type="ARBA" id="ARBA00022723"/>
    </source>
</evidence>
<proteinExistence type="predicted"/>